<keyword evidence="3" id="KW-1185">Reference proteome</keyword>
<accession>A0AAP5M3U5</accession>
<proteinExistence type="predicted"/>
<evidence type="ECO:0000256" key="1">
    <source>
        <dbReference type="SAM" id="MobiDB-lite"/>
    </source>
</evidence>
<feature type="region of interest" description="Disordered" evidence="1">
    <location>
        <begin position="42"/>
        <end position="70"/>
    </location>
</feature>
<dbReference type="AlphaFoldDB" id="A0AAP5M3U5"/>
<evidence type="ECO:0000313" key="3">
    <source>
        <dbReference type="Proteomes" id="UP000667802"/>
    </source>
</evidence>
<evidence type="ECO:0000313" key="2">
    <source>
        <dbReference type="EMBL" id="MDR9894171.1"/>
    </source>
</evidence>
<name>A0AAP5M3U5_9CYAN</name>
<sequence length="70" mass="7802">MLSQAMDLVFTDSLAFAINVTLGTVVQTKLCNYSWEQKVTTESTTEQISDSRSEKVIPEEDSNFSNILPV</sequence>
<dbReference type="RefSeq" id="WP_208341829.1">
    <property type="nucleotide sequence ID" value="NZ_CAWQFN010000032.1"/>
</dbReference>
<organism evidence="2 3">
    <name type="scientific">Aetokthonos hydrillicola Thurmond2011</name>
    <dbReference type="NCBI Taxonomy" id="2712845"/>
    <lineage>
        <taxon>Bacteria</taxon>
        <taxon>Bacillati</taxon>
        <taxon>Cyanobacteriota</taxon>
        <taxon>Cyanophyceae</taxon>
        <taxon>Nostocales</taxon>
        <taxon>Hapalosiphonaceae</taxon>
        <taxon>Aetokthonos</taxon>
    </lineage>
</organism>
<dbReference type="Proteomes" id="UP000667802">
    <property type="component" value="Unassembled WGS sequence"/>
</dbReference>
<feature type="compositionally biased region" description="Basic and acidic residues" evidence="1">
    <location>
        <begin position="49"/>
        <end position="58"/>
    </location>
</feature>
<dbReference type="EMBL" id="JAALHA020000002">
    <property type="protein sequence ID" value="MDR9894171.1"/>
    <property type="molecule type" value="Genomic_DNA"/>
</dbReference>
<reference evidence="3" key="1">
    <citation type="journal article" date="2021" name="Science">
        <title>Hunting the eagle killer: A cyanobacterial neurotoxin causes vacuolar myelinopathy.</title>
        <authorList>
            <person name="Breinlinger S."/>
            <person name="Phillips T.J."/>
            <person name="Haram B.N."/>
            <person name="Mares J."/>
            <person name="Martinez Yerena J.A."/>
            <person name="Hrouzek P."/>
            <person name="Sobotka R."/>
            <person name="Henderson W.M."/>
            <person name="Schmieder P."/>
            <person name="Williams S.M."/>
            <person name="Lauderdale J.D."/>
            <person name="Wilde H.D."/>
            <person name="Gerrin W."/>
            <person name="Kust A."/>
            <person name="Washington J.W."/>
            <person name="Wagner C."/>
            <person name="Geier B."/>
            <person name="Liebeke M."/>
            <person name="Enke H."/>
            <person name="Niedermeyer T.H.J."/>
            <person name="Wilde S.B."/>
        </authorList>
    </citation>
    <scope>NUCLEOTIDE SEQUENCE [LARGE SCALE GENOMIC DNA]</scope>
    <source>
        <strain evidence="3">Thurmond2011</strain>
    </source>
</reference>
<gene>
    <name evidence="2" type="ORF">G7B40_006240</name>
</gene>
<comment type="caution">
    <text evidence="2">The sequence shown here is derived from an EMBL/GenBank/DDBJ whole genome shotgun (WGS) entry which is preliminary data.</text>
</comment>
<protein>
    <submittedName>
        <fullName evidence="2">Uncharacterized protein</fullName>
    </submittedName>
</protein>